<dbReference type="SUPFAM" id="SSF55785">
    <property type="entry name" value="PYP-like sensor domain (PAS domain)"/>
    <property type="match status" value="1"/>
</dbReference>
<comment type="catalytic activity">
    <reaction evidence="1">
        <text>ATP + protein L-histidine = ADP + protein N-phospho-L-histidine.</text>
        <dbReference type="EC" id="2.7.13.3"/>
    </reaction>
</comment>
<evidence type="ECO:0000256" key="1">
    <source>
        <dbReference type="ARBA" id="ARBA00000085"/>
    </source>
</evidence>
<evidence type="ECO:0000256" key="6">
    <source>
        <dbReference type="ARBA" id="ARBA00022777"/>
    </source>
</evidence>
<protein>
    <recommendedName>
        <fullName evidence="2">histidine kinase</fullName>
        <ecNumber evidence="2">2.7.13.3</ecNumber>
    </recommendedName>
</protein>
<evidence type="ECO:0000256" key="5">
    <source>
        <dbReference type="ARBA" id="ARBA00022741"/>
    </source>
</evidence>
<dbReference type="EMBL" id="QCYG01000004">
    <property type="protein sequence ID" value="PVA06995.1"/>
    <property type="molecule type" value="Genomic_DNA"/>
</dbReference>
<evidence type="ECO:0000256" key="4">
    <source>
        <dbReference type="ARBA" id="ARBA00022679"/>
    </source>
</evidence>
<sequence length="331" mass="36353">MPPAPTTFEERYKIARKVAGLGMGDVDYLRDTITLDPVAAEIFDLPAEVPIARAELHGRIHPADRDTIEHEVHRLLPPESAPSIDVQHRVQHRDGSLRWVAARKEVRFEPRQPDGLPRPVTGIVAIMDITSLKQAEEHSHLLLLEVRHRSKNLLTVVNAIARRTFGREASNDALKRFSARLAGLGRNLDALVSNNLDSVDLRTIATGQLSAFVHCEDNRLHLSGPKARFATDAAQGIGMAFHELATNAVKYGALSNDTGHIDQSWRYEGDTFVLRWEEQGGPPVSAPTRTGFGQTVICTIAGASVGGKAVIDYAPDGLVWTLTMPRRVVLS</sequence>
<dbReference type="InterPro" id="IPR036890">
    <property type="entry name" value="HATPase_C_sf"/>
</dbReference>
<dbReference type="PANTHER" id="PTHR41523:SF7">
    <property type="entry name" value="HISTIDINE KINASE"/>
    <property type="match status" value="1"/>
</dbReference>
<dbReference type="Proteomes" id="UP000244817">
    <property type="component" value="Unassembled WGS sequence"/>
</dbReference>
<evidence type="ECO:0000313" key="10">
    <source>
        <dbReference type="Proteomes" id="UP000244817"/>
    </source>
</evidence>
<name>A0A2T7FXV7_9RHOB</name>
<dbReference type="Gene3D" id="2.10.70.100">
    <property type="match status" value="1"/>
</dbReference>
<dbReference type="PANTHER" id="PTHR41523">
    <property type="entry name" value="TWO-COMPONENT SYSTEM SENSOR PROTEIN"/>
    <property type="match status" value="1"/>
</dbReference>
<proteinExistence type="predicted"/>
<evidence type="ECO:0000256" key="3">
    <source>
        <dbReference type="ARBA" id="ARBA00022553"/>
    </source>
</evidence>
<dbReference type="SUPFAM" id="SSF55874">
    <property type="entry name" value="ATPase domain of HSP90 chaperone/DNA topoisomerase II/histidine kinase"/>
    <property type="match status" value="1"/>
</dbReference>
<dbReference type="AlphaFoldDB" id="A0A2T7FXV7"/>
<dbReference type="Gene3D" id="3.30.565.10">
    <property type="entry name" value="Histidine kinase-like ATPase, C-terminal domain"/>
    <property type="match status" value="1"/>
</dbReference>
<gene>
    <name evidence="9" type="ORF">DC363_07590</name>
</gene>
<keyword evidence="5" id="KW-0547">Nucleotide-binding</keyword>
<evidence type="ECO:0000256" key="7">
    <source>
        <dbReference type="ARBA" id="ARBA00022840"/>
    </source>
</evidence>
<dbReference type="SMART" id="SM00911">
    <property type="entry name" value="HWE_HK"/>
    <property type="match status" value="1"/>
</dbReference>
<dbReference type="Gene3D" id="3.30.450.20">
    <property type="entry name" value="PAS domain"/>
    <property type="match status" value="1"/>
</dbReference>
<comment type="caution">
    <text evidence="9">The sequence shown here is derived from an EMBL/GenBank/DDBJ whole genome shotgun (WGS) entry which is preliminary data.</text>
</comment>
<evidence type="ECO:0000313" key="9">
    <source>
        <dbReference type="EMBL" id="PVA06995.1"/>
    </source>
</evidence>
<dbReference type="InterPro" id="IPR011102">
    <property type="entry name" value="Sig_transdc_His_kinase_HWE"/>
</dbReference>
<keyword evidence="10" id="KW-1185">Reference proteome</keyword>
<keyword evidence="3" id="KW-0597">Phosphoprotein</keyword>
<dbReference type="InterPro" id="IPR035965">
    <property type="entry name" value="PAS-like_dom_sf"/>
</dbReference>
<reference evidence="9 10" key="1">
    <citation type="submission" date="2018-04" db="EMBL/GenBank/DDBJ databases">
        <title>Pelagivirga bohaiensis gen. nov., sp. nov., a bacterium isolated from the Bohai Sea.</title>
        <authorList>
            <person name="Ji X."/>
        </authorList>
    </citation>
    <scope>NUCLEOTIDE SEQUENCE [LARGE SCALE GENOMIC DNA]</scope>
    <source>
        <strain evidence="9 10">BH-SD16</strain>
    </source>
</reference>
<feature type="domain" description="Signal transduction histidine kinase HWE region" evidence="8">
    <location>
        <begin position="145"/>
        <end position="226"/>
    </location>
</feature>
<keyword evidence="4" id="KW-0808">Transferase</keyword>
<keyword evidence="6" id="KW-0418">Kinase</keyword>
<dbReference type="Pfam" id="PF08447">
    <property type="entry name" value="PAS_3"/>
    <property type="match status" value="1"/>
</dbReference>
<evidence type="ECO:0000256" key="2">
    <source>
        <dbReference type="ARBA" id="ARBA00012438"/>
    </source>
</evidence>
<dbReference type="EC" id="2.7.13.3" evidence="2"/>
<organism evidence="9 10">
    <name type="scientific">Thalassorhabdomicrobium marinisediminis</name>
    <dbReference type="NCBI Taxonomy" id="2170577"/>
    <lineage>
        <taxon>Bacteria</taxon>
        <taxon>Pseudomonadati</taxon>
        <taxon>Pseudomonadota</taxon>
        <taxon>Alphaproteobacteria</taxon>
        <taxon>Rhodobacterales</taxon>
        <taxon>Paracoccaceae</taxon>
        <taxon>Thalassorhabdomicrobium</taxon>
    </lineage>
</organism>
<dbReference type="GO" id="GO:0004673">
    <property type="term" value="F:protein histidine kinase activity"/>
    <property type="evidence" value="ECO:0007669"/>
    <property type="project" value="UniProtKB-EC"/>
</dbReference>
<dbReference type="Pfam" id="PF07536">
    <property type="entry name" value="HWE_HK"/>
    <property type="match status" value="1"/>
</dbReference>
<keyword evidence="7" id="KW-0067">ATP-binding</keyword>
<dbReference type="OrthoDB" id="489241at2"/>
<dbReference type="InterPro" id="IPR013655">
    <property type="entry name" value="PAS_fold_3"/>
</dbReference>
<accession>A0A2T7FXV7</accession>
<evidence type="ECO:0000259" key="8">
    <source>
        <dbReference type="SMART" id="SM00911"/>
    </source>
</evidence>
<dbReference type="GO" id="GO:0005524">
    <property type="term" value="F:ATP binding"/>
    <property type="evidence" value="ECO:0007669"/>
    <property type="project" value="UniProtKB-KW"/>
</dbReference>
<dbReference type="RefSeq" id="WP_108640530.1">
    <property type="nucleotide sequence ID" value="NZ_QCYG01000004.1"/>
</dbReference>